<organism evidence="1 2">
    <name type="scientific">Alternaria gaisen</name>
    <dbReference type="NCBI Taxonomy" id="167740"/>
    <lineage>
        <taxon>Eukaryota</taxon>
        <taxon>Fungi</taxon>
        <taxon>Dikarya</taxon>
        <taxon>Ascomycota</taxon>
        <taxon>Pezizomycotina</taxon>
        <taxon>Dothideomycetes</taxon>
        <taxon>Pleosporomycetidae</taxon>
        <taxon>Pleosporales</taxon>
        <taxon>Pleosporineae</taxon>
        <taxon>Pleosporaceae</taxon>
        <taxon>Alternaria</taxon>
        <taxon>Alternaria sect. Alternaria</taxon>
    </lineage>
</organism>
<reference evidence="1 2" key="1">
    <citation type="journal article" date="2019" name="bioRxiv">
        <title>Genomics, evolutionary history and diagnostics of the Alternaria alternata species group including apple and Asian pear pathotypes.</title>
        <authorList>
            <person name="Armitage A.D."/>
            <person name="Cockerton H.M."/>
            <person name="Sreenivasaprasad S."/>
            <person name="Woodhall J.W."/>
            <person name="Lane C.R."/>
            <person name="Harrison R.J."/>
            <person name="Clarkson J.P."/>
        </authorList>
    </citation>
    <scope>NUCLEOTIDE SEQUENCE [LARGE SCALE GENOMIC DNA]</scope>
    <source>
        <strain evidence="1 2">FERA 650</strain>
    </source>
</reference>
<accession>A0ACB6F2A0</accession>
<dbReference type="EMBL" id="PDWZ02000024">
    <property type="protein sequence ID" value="KAB2098608.1"/>
    <property type="molecule type" value="Genomic_DNA"/>
</dbReference>
<gene>
    <name evidence="1" type="ORF">AG0111_0g13149</name>
</gene>
<dbReference type="Proteomes" id="UP000293547">
    <property type="component" value="Unassembled WGS sequence"/>
</dbReference>
<proteinExistence type="predicted"/>
<comment type="caution">
    <text evidence="1">The sequence shown here is derived from an EMBL/GenBank/DDBJ whole genome shotgun (WGS) entry which is preliminary data.</text>
</comment>
<evidence type="ECO:0000313" key="2">
    <source>
        <dbReference type="Proteomes" id="UP000293547"/>
    </source>
</evidence>
<evidence type="ECO:0000313" key="1">
    <source>
        <dbReference type="EMBL" id="KAB2098608.1"/>
    </source>
</evidence>
<protein>
    <submittedName>
        <fullName evidence="1">Uncharacterized protein</fullName>
    </submittedName>
</protein>
<sequence>MTSAPADSCEQQSSHLDLEGDDTDFTLVDGRTTAEGRATVAPPVLDNAFLMGETFEFNSLLDDPLVQSEDIFSFSPHIPRGEKGVHMASFHALNESTSPCSPSALLSIDVPQLPTNFRFLESFIGSELHGRNEPHPVEQPDEMEKTYDKGSILLGLDSAINAITNNGKDEPSISGWTVARPHSKHLCFCSMSMSKLQVLVSHPALCRQNSRTPFDMVLFLEEFVFGIHSDVLRCLICQSRSLHSLASLCICTDWVVEALVDVAQDLSLGQDNLGGLRAEICPPKNGSSIYVGRLILADQFRESCTRSLVKYRLRKLIPIMDTMIKLNYRGAGGALSQAIRTMVEDVRHKIESALGMMEL</sequence>
<keyword evidence="2" id="KW-1185">Reference proteome</keyword>
<name>A0ACB6F2A0_9PLEO</name>